<gene>
    <name evidence="2" type="ORF">RCF98_02760</name>
</gene>
<keyword evidence="3" id="KW-1185">Reference proteome</keyword>
<reference evidence="2 3" key="1">
    <citation type="submission" date="2023-08" db="EMBL/GenBank/DDBJ databases">
        <title>New molecular markers tilS and rpoB for phylogenetic and monitoring studies of the genus Thiothrix biodiversity.</title>
        <authorList>
            <person name="Ravin N.V."/>
            <person name="Smolyakov D."/>
            <person name="Markov N.D."/>
            <person name="Beletsky A.V."/>
            <person name="Mardanov A.V."/>
            <person name="Rudenko T.S."/>
            <person name="Grabovich M.Y."/>
        </authorList>
    </citation>
    <scope>NUCLEOTIDE SEQUENCE [LARGE SCALE GENOMIC DNA]</scope>
    <source>
        <strain evidence="2 3">MK1</strain>
    </source>
</reference>
<keyword evidence="1" id="KW-1133">Transmembrane helix</keyword>
<feature type="transmembrane region" description="Helical" evidence="1">
    <location>
        <begin position="7"/>
        <end position="31"/>
    </location>
</feature>
<dbReference type="RefSeq" id="WP_308896031.1">
    <property type="nucleotide sequence ID" value="NZ_CP133218.1"/>
</dbReference>
<feature type="transmembrane region" description="Helical" evidence="1">
    <location>
        <begin position="108"/>
        <end position="129"/>
    </location>
</feature>
<dbReference type="EMBL" id="CP133218">
    <property type="protein sequence ID" value="WML91285.1"/>
    <property type="molecule type" value="Genomic_DNA"/>
</dbReference>
<organism evidence="2 3">
    <name type="scientific">Thiothrix lacustris</name>
    <dbReference type="NCBI Taxonomy" id="525917"/>
    <lineage>
        <taxon>Bacteria</taxon>
        <taxon>Pseudomonadati</taxon>
        <taxon>Pseudomonadota</taxon>
        <taxon>Gammaproteobacteria</taxon>
        <taxon>Thiotrichales</taxon>
        <taxon>Thiotrichaceae</taxon>
        <taxon>Thiothrix</taxon>
    </lineage>
</organism>
<sequence length="186" mass="20334">MTLSSHELYVFAGVCLVAVGLMSAFTGLVLLQTEVNAALVLALLWYMVHHALVKGALFLGVGVFKRNLAGWALGLLAVLALVLAGLPFTSGALAKAEIKAALPADYEWLGAVLLVSTVATSLLMGRFVLSLQRYREQHRAQWVLLSVPLWWVARLPRVAAGDVPVWLAKLGYRARQRVQMTRCRVE</sequence>
<protein>
    <recommendedName>
        <fullName evidence="4">NADH:quinone oxidoreductase/Mrp antiporter membrane subunit domain-containing protein</fullName>
    </recommendedName>
</protein>
<feature type="transmembrane region" description="Helical" evidence="1">
    <location>
        <begin position="68"/>
        <end position="88"/>
    </location>
</feature>
<evidence type="ECO:0008006" key="4">
    <source>
        <dbReference type="Google" id="ProtNLM"/>
    </source>
</evidence>
<dbReference type="Proteomes" id="UP001236657">
    <property type="component" value="Chromosome"/>
</dbReference>
<name>A0ABY9MRK6_9GAMM</name>
<keyword evidence="1" id="KW-0812">Transmembrane</keyword>
<evidence type="ECO:0000313" key="2">
    <source>
        <dbReference type="EMBL" id="WML91285.1"/>
    </source>
</evidence>
<proteinExistence type="predicted"/>
<keyword evidence="1" id="KW-0472">Membrane</keyword>
<feature type="transmembrane region" description="Helical" evidence="1">
    <location>
        <begin position="37"/>
        <end position="61"/>
    </location>
</feature>
<accession>A0ABY9MRK6</accession>
<evidence type="ECO:0000313" key="3">
    <source>
        <dbReference type="Proteomes" id="UP001236657"/>
    </source>
</evidence>
<evidence type="ECO:0000256" key="1">
    <source>
        <dbReference type="SAM" id="Phobius"/>
    </source>
</evidence>